<dbReference type="EMBL" id="CAIIXF020000006">
    <property type="protein sequence ID" value="CAH1785342.1"/>
    <property type="molecule type" value="Genomic_DNA"/>
</dbReference>
<dbReference type="InterPro" id="IPR002557">
    <property type="entry name" value="Chitin-bd_dom"/>
</dbReference>
<evidence type="ECO:0000313" key="4">
    <source>
        <dbReference type="Proteomes" id="UP000749559"/>
    </source>
</evidence>
<sequence>MALQFILTSWLVIFAHGQVDIHFERLEVDPVECLEFNGILPDETRPGGDCCHFIQCDASDANKTGFRFACMYPLVWNRAITACDEESNILGPCIHTTCSISPARRNVCGSDAEIKAIFGIDSCCIEGEDGVYEALQDISPAAYRFRYLNGEYPEDEDDYLSCPKGQIFSADDCCCESDAPSIAECEQELFFKLPGDDCCTYHQCYPNRTSYFDGICVGSVWNQKILNCDNPTFVEGCENAECLTKMTEAVCPLELDTDQCCSSGVVYTKDRSGILGGSTFFIGEIDFDDLTKLLFEQNIGACDEGQVFDLECCCCFGIPAFAPECDCIQFTFEENFTEKDVLQETPIHLDGANVRATQAICGDHALEFNGINAASVDFFRRKPLGEQFTFSFGVDGSQGEIITNGNGETSPTFLVTLNGATNVALTLESGVKISLSGGLGMFVTIVKDGESTKLYIDGMIVDEELAKGQPAFTDSPLKIGTGFVGSFDQLVYCTFAYTDDQVNNLASCNVKIDVQN</sequence>
<dbReference type="SMART" id="SM00494">
    <property type="entry name" value="ChtBD2"/>
    <property type="match status" value="2"/>
</dbReference>
<feature type="signal peptide" evidence="1">
    <location>
        <begin position="1"/>
        <end position="17"/>
    </location>
</feature>
<feature type="domain" description="Chitin-binding type-2" evidence="2">
    <location>
        <begin position="31"/>
        <end position="95"/>
    </location>
</feature>
<dbReference type="SUPFAM" id="SSF49899">
    <property type="entry name" value="Concanavalin A-like lectins/glucanases"/>
    <property type="match status" value="1"/>
</dbReference>
<evidence type="ECO:0000259" key="2">
    <source>
        <dbReference type="SMART" id="SM00494"/>
    </source>
</evidence>
<name>A0A8S4NWH3_OWEFU</name>
<dbReference type="GO" id="GO:0005576">
    <property type="term" value="C:extracellular region"/>
    <property type="evidence" value="ECO:0007669"/>
    <property type="project" value="InterPro"/>
</dbReference>
<dbReference type="Proteomes" id="UP000749559">
    <property type="component" value="Unassembled WGS sequence"/>
</dbReference>
<keyword evidence="4" id="KW-1185">Reference proteome</keyword>
<dbReference type="Gene3D" id="2.60.120.200">
    <property type="match status" value="1"/>
</dbReference>
<gene>
    <name evidence="3" type="ORF">OFUS_LOCUS11413</name>
</gene>
<comment type="caution">
    <text evidence="3">The sequence shown here is derived from an EMBL/GenBank/DDBJ whole genome shotgun (WGS) entry which is preliminary data.</text>
</comment>
<feature type="domain" description="Chitin-binding type-2" evidence="2">
    <location>
        <begin position="183"/>
        <end position="239"/>
    </location>
</feature>
<keyword evidence="1" id="KW-0732">Signal</keyword>
<feature type="chain" id="PRO_5035898065" description="Chitin-binding type-2 domain-containing protein" evidence="1">
    <location>
        <begin position="18"/>
        <end position="516"/>
    </location>
</feature>
<evidence type="ECO:0000256" key="1">
    <source>
        <dbReference type="SAM" id="SignalP"/>
    </source>
</evidence>
<protein>
    <recommendedName>
        <fullName evidence="2">Chitin-binding type-2 domain-containing protein</fullName>
    </recommendedName>
</protein>
<accession>A0A8S4NWH3</accession>
<dbReference type="OrthoDB" id="439917at2759"/>
<dbReference type="AlphaFoldDB" id="A0A8S4NWH3"/>
<evidence type="ECO:0000313" key="3">
    <source>
        <dbReference type="EMBL" id="CAH1785342.1"/>
    </source>
</evidence>
<reference evidence="3" key="1">
    <citation type="submission" date="2022-03" db="EMBL/GenBank/DDBJ databases">
        <authorList>
            <person name="Martin C."/>
        </authorList>
    </citation>
    <scope>NUCLEOTIDE SEQUENCE</scope>
</reference>
<organism evidence="3 4">
    <name type="scientific">Owenia fusiformis</name>
    <name type="common">Polychaete worm</name>
    <dbReference type="NCBI Taxonomy" id="6347"/>
    <lineage>
        <taxon>Eukaryota</taxon>
        <taxon>Metazoa</taxon>
        <taxon>Spiralia</taxon>
        <taxon>Lophotrochozoa</taxon>
        <taxon>Annelida</taxon>
        <taxon>Polychaeta</taxon>
        <taxon>Sedentaria</taxon>
        <taxon>Canalipalpata</taxon>
        <taxon>Sabellida</taxon>
        <taxon>Oweniida</taxon>
        <taxon>Oweniidae</taxon>
        <taxon>Owenia</taxon>
    </lineage>
</organism>
<dbReference type="InterPro" id="IPR013320">
    <property type="entry name" value="ConA-like_dom_sf"/>
</dbReference>
<proteinExistence type="predicted"/>
<dbReference type="GO" id="GO:0008061">
    <property type="term" value="F:chitin binding"/>
    <property type="evidence" value="ECO:0007669"/>
    <property type="project" value="InterPro"/>
</dbReference>